<evidence type="ECO:0000313" key="2">
    <source>
        <dbReference type="EMBL" id="STL91567.1"/>
    </source>
</evidence>
<dbReference type="EC" id="3.4.-.-" evidence="2"/>
<evidence type="ECO:0000313" key="3">
    <source>
        <dbReference type="Proteomes" id="UP000254255"/>
    </source>
</evidence>
<proteinExistence type="predicted"/>
<keyword evidence="1" id="KW-0812">Transmembrane</keyword>
<feature type="transmembrane region" description="Helical" evidence="1">
    <location>
        <begin position="6"/>
        <end position="23"/>
    </location>
</feature>
<dbReference type="PANTHER" id="PTHR42911">
    <property type="entry name" value="MODULATOR OF FTSH PROTEASE HFLC"/>
    <property type="match status" value="1"/>
</dbReference>
<evidence type="ECO:0000256" key="1">
    <source>
        <dbReference type="SAM" id="Phobius"/>
    </source>
</evidence>
<reference evidence="2 3" key="1">
    <citation type="submission" date="2018-06" db="EMBL/GenBank/DDBJ databases">
        <authorList>
            <consortium name="Pathogen Informatics"/>
            <person name="Doyle S."/>
        </authorList>
    </citation>
    <scope>NUCLEOTIDE SEQUENCE [LARGE SCALE GENOMIC DNA]</scope>
    <source>
        <strain evidence="2 3">NCTC13148</strain>
    </source>
</reference>
<accession>A0A377CDX3</accession>
<dbReference type="GO" id="GO:0016787">
    <property type="term" value="F:hydrolase activity"/>
    <property type="evidence" value="ECO:0007669"/>
    <property type="project" value="UniProtKB-KW"/>
</dbReference>
<organism evidence="2 3">
    <name type="scientific">Escherichia coli</name>
    <dbReference type="NCBI Taxonomy" id="562"/>
    <lineage>
        <taxon>Bacteria</taxon>
        <taxon>Pseudomonadati</taxon>
        <taxon>Pseudomonadota</taxon>
        <taxon>Gammaproteobacteria</taxon>
        <taxon>Enterobacterales</taxon>
        <taxon>Enterobacteriaceae</taxon>
        <taxon>Escherichia</taxon>
    </lineage>
</organism>
<keyword evidence="1" id="KW-0472">Membrane</keyword>
<dbReference type="PANTHER" id="PTHR42911:SF1">
    <property type="entry name" value="MODULATOR OF FTSH PROTEASE HFLC"/>
    <property type="match status" value="1"/>
</dbReference>
<gene>
    <name evidence="2" type="primary">hflC_1</name>
    <name evidence="2" type="ORF">NCTC13148_04690</name>
</gene>
<keyword evidence="1" id="KW-1133">Transmembrane helix</keyword>
<sequence length="61" mass="7097">MRKSVIAIIIIVLVVLYMSVFVVKEGERGITLRFGKVLRDDDNKPLVYEPVCISRYRSLKR</sequence>
<name>A0A377CDX3_ECOLX</name>
<dbReference type="Proteomes" id="UP000254255">
    <property type="component" value="Unassembled WGS sequence"/>
</dbReference>
<protein>
    <submittedName>
        <fullName evidence="2">HflC protein</fullName>
        <ecNumber evidence="2">3.4.-.-</ecNumber>
    </submittedName>
</protein>
<dbReference type="EMBL" id="UGET01000004">
    <property type="protein sequence ID" value="STL91567.1"/>
    <property type="molecule type" value="Genomic_DNA"/>
</dbReference>
<dbReference type="AlphaFoldDB" id="A0A377CDX3"/>
<keyword evidence="2" id="KW-0378">Hydrolase</keyword>